<evidence type="ECO:0000313" key="1">
    <source>
        <dbReference type="EMBL" id="GAA0874250.1"/>
    </source>
</evidence>
<evidence type="ECO:0008006" key="3">
    <source>
        <dbReference type="Google" id="ProtNLM"/>
    </source>
</evidence>
<evidence type="ECO:0000313" key="2">
    <source>
        <dbReference type="Proteomes" id="UP001501126"/>
    </source>
</evidence>
<gene>
    <name evidence="1" type="ORF">GCM10009118_06580</name>
</gene>
<proteinExistence type="predicted"/>
<reference evidence="1 2" key="1">
    <citation type="journal article" date="2019" name="Int. J. Syst. Evol. Microbiol.">
        <title>The Global Catalogue of Microorganisms (GCM) 10K type strain sequencing project: providing services to taxonomists for standard genome sequencing and annotation.</title>
        <authorList>
            <consortium name="The Broad Institute Genomics Platform"/>
            <consortium name="The Broad Institute Genome Sequencing Center for Infectious Disease"/>
            <person name="Wu L."/>
            <person name="Ma J."/>
        </authorList>
    </citation>
    <scope>NUCLEOTIDE SEQUENCE [LARGE SCALE GENOMIC DNA]</scope>
    <source>
        <strain evidence="1 2">JCM 16083</strain>
    </source>
</reference>
<dbReference type="Proteomes" id="UP001501126">
    <property type="component" value="Unassembled WGS sequence"/>
</dbReference>
<protein>
    <recommendedName>
        <fullName evidence="3">Transporter</fullName>
    </recommendedName>
</protein>
<accession>A0ABN1MLY8</accession>
<comment type="caution">
    <text evidence="1">The sequence shown here is derived from an EMBL/GenBank/DDBJ whole genome shotgun (WGS) entry which is preliminary data.</text>
</comment>
<dbReference type="RefSeq" id="WP_343785113.1">
    <property type="nucleotide sequence ID" value="NZ_BAAAFH010000003.1"/>
</dbReference>
<sequence>MQKIFVLAAILWQTTILACDICSGFYEIIPNDRKSSIGFNYTTLFRNGYPIVHTKHSGHLNLVGSEVKEIFDTYELRGRYSFTDRIFGEVAIPIRNIYQGVNGNRRFDYWGMGDIQLQVSARPLSKLSPNGWNNRLDLFGGMDVPSGNWLDSNANILIDPVYQMGSGSFDFWGGLSYMVRYRFIGLSLQGMYRHNTRNALDYKFGDMATADAALFGLISAGDVKFMPRAGVFFEWGRKSEVRGLLDEFSGVSILSMQWGLSVSYKQFQVNMFLRNTMLQKTNGPEARQHYVAQVGLVYAFKKREKSEGMTN</sequence>
<name>A0ABN1MLY8_9FLAO</name>
<keyword evidence="2" id="KW-1185">Reference proteome</keyword>
<dbReference type="PROSITE" id="PS51257">
    <property type="entry name" value="PROKAR_LIPOPROTEIN"/>
    <property type="match status" value="1"/>
</dbReference>
<organism evidence="1 2">
    <name type="scientific">Wandonia haliotis</name>
    <dbReference type="NCBI Taxonomy" id="574963"/>
    <lineage>
        <taxon>Bacteria</taxon>
        <taxon>Pseudomonadati</taxon>
        <taxon>Bacteroidota</taxon>
        <taxon>Flavobacteriia</taxon>
        <taxon>Flavobacteriales</taxon>
        <taxon>Crocinitomicaceae</taxon>
        <taxon>Wandonia</taxon>
    </lineage>
</organism>
<dbReference type="EMBL" id="BAAAFH010000003">
    <property type="protein sequence ID" value="GAA0874250.1"/>
    <property type="molecule type" value="Genomic_DNA"/>
</dbReference>